<sequence length="66" mass="6753">AAVPCCPWCAARGSGSCPCGTCAGAKPPRGPPWGSRSCCTTCWGRGGSKASRPPRAPCCDWLSRDP</sequence>
<dbReference type="Proteomes" id="UP000276834">
    <property type="component" value="Unassembled WGS sequence"/>
</dbReference>
<feature type="non-terminal residue" evidence="1">
    <location>
        <position position="1"/>
    </location>
</feature>
<accession>A0A3L8Q8U9</accession>
<proteinExistence type="predicted"/>
<comment type="caution">
    <text evidence="1">The sequence shown here is derived from an EMBL/GenBank/DDBJ whole genome shotgun (WGS) entry which is preliminary data.</text>
</comment>
<gene>
    <name evidence="1" type="ORF">DV515_00017965</name>
</gene>
<organism evidence="1 2">
    <name type="scientific">Chloebia gouldiae</name>
    <name type="common">Gouldian finch</name>
    <name type="synonym">Erythrura gouldiae</name>
    <dbReference type="NCBI Taxonomy" id="44316"/>
    <lineage>
        <taxon>Eukaryota</taxon>
        <taxon>Metazoa</taxon>
        <taxon>Chordata</taxon>
        <taxon>Craniata</taxon>
        <taxon>Vertebrata</taxon>
        <taxon>Euteleostomi</taxon>
        <taxon>Archelosauria</taxon>
        <taxon>Archosauria</taxon>
        <taxon>Dinosauria</taxon>
        <taxon>Saurischia</taxon>
        <taxon>Theropoda</taxon>
        <taxon>Coelurosauria</taxon>
        <taxon>Aves</taxon>
        <taxon>Neognathae</taxon>
        <taxon>Neoaves</taxon>
        <taxon>Telluraves</taxon>
        <taxon>Australaves</taxon>
        <taxon>Passeriformes</taxon>
        <taxon>Passeroidea</taxon>
        <taxon>Passeridae</taxon>
        <taxon>Chloebia</taxon>
    </lineage>
</organism>
<evidence type="ECO:0000313" key="2">
    <source>
        <dbReference type="Proteomes" id="UP000276834"/>
    </source>
</evidence>
<protein>
    <submittedName>
        <fullName evidence="1">Uncharacterized protein</fullName>
    </submittedName>
</protein>
<evidence type="ECO:0000313" key="1">
    <source>
        <dbReference type="EMBL" id="RLV63737.1"/>
    </source>
</evidence>
<dbReference type="AlphaFoldDB" id="A0A3L8Q8U9"/>
<reference evidence="1 2" key="1">
    <citation type="journal article" date="2018" name="Proc. R. Soc. B">
        <title>A non-coding region near Follistatin controls head colour polymorphism in the Gouldian finch.</title>
        <authorList>
            <person name="Toomey M.B."/>
            <person name="Marques C.I."/>
            <person name="Andrade P."/>
            <person name="Araujo P.M."/>
            <person name="Sabatino S."/>
            <person name="Gazda M.A."/>
            <person name="Afonso S."/>
            <person name="Lopes R.J."/>
            <person name="Corbo J.C."/>
            <person name="Carneiro M."/>
        </authorList>
    </citation>
    <scope>NUCLEOTIDE SEQUENCE [LARGE SCALE GENOMIC DNA]</scope>
    <source>
        <strain evidence="1">Red01</strain>
        <tissue evidence="1">Muscle</tissue>
    </source>
</reference>
<name>A0A3L8Q8U9_CHLGU</name>
<keyword evidence="2" id="KW-1185">Reference proteome</keyword>
<dbReference type="EMBL" id="QUSF01002050">
    <property type="protein sequence ID" value="RLV63737.1"/>
    <property type="molecule type" value="Genomic_DNA"/>
</dbReference>